<evidence type="ECO:0000313" key="3">
    <source>
        <dbReference type="Proteomes" id="UP000595374"/>
    </source>
</evidence>
<evidence type="ECO:0000313" key="2">
    <source>
        <dbReference type="EMBL" id="QQB15571.1"/>
    </source>
</evidence>
<dbReference type="RefSeq" id="WP_198500552.1">
    <property type="nucleotide sequence ID" value="NZ_CP065989.1"/>
</dbReference>
<dbReference type="Proteomes" id="UP000595374">
    <property type="component" value="Chromosome"/>
</dbReference>
<name>A0A7T4A1G9_9MICO</name>
<feature type="coiled-coil region" evidence="1">
    <location>
        <begin position="10"/>
        <end position="63"/>
    </location>
</feature>
<dbReference type="AlphaFoldDB" id="A0A7T4A1G9"/>
<dbReference type="EMBL" id="CP065989">
    <property type="protein sequence ID" value="QQB15571.1"/>
    <property type="molecule type" value="Genomic_DNA"/>
</dbReference>
<organism evidence="2 3">
    <name type="scientific">Brevibacterium casei</name>
    <dbReference type="NCBI Taxonomy" id="33889"/>
    <lineage>
        <taxon>Bacteria</taxon>
        <taxon>Bacillati</taxon>
        <taxon>Actinomycetota</taxon>
        <taxon>Actinomycetes</taxon>
        <taxon>Micrococcales</taxon>
        <taxon>Brevibacteriaceae</taxon>
        <taxon>Brevibacterium</taxon>
    </lineage>
</organism>
<sequence>MNDADIELFRSLLANQIADIQRQIDKLELRDQRAADANRARRIAELLAQLDQLTDVLDRIDGEVE</sequence>
<proteinExistence type="predicted"/>
<evidence type="ECO:0000256" key="1">
    <source>
        <dbReference type="SAM" id="Coils"/>
    </source>
</evidence>
<reference evidence="2 3" key="1">
    <citation type="submission" date="2020-12" db="EMBL/GenBank/DDBJ databases">
        <title>FDA dAtabase for Regulatory Grade micrObial Sequences (FDA-ARGOS): Supporting development and validation of Infectious Disease Dx tests.</title>
        <authorList>
            <person name="Sproer C."/>
            <person name="Gronow S."/>
            <person name="Severitt S."/>
            <person name="Schroder I."/>
            <person name="Tallon L."/>
            <person name="Sadzewicz L."/>
            <person name="Zhao X."/>
            <person name="Boylan J."/>
            <person name="Ott S."/>
            <person name="Bowen H."/>
            <person name="Vavikolanu K."/>
            <person name="Mehta A."/>
            <person name="Aluvathingal J."/>
            <person name="Nadendla S."/>
            <person name="Lowell S."/>
            <person name="Myers T."/>
            <person name="Yan Y."/>
            <person name="Sichtig H."/>
        </authorList>
    </citation>
    <scope>NUCLEOTIDE SEQUENCE [LARGE SCALE GENOMIC DNA]</scope>
    <source>
        <strain evidence="2 3">FDAARGOS_990</strain>
    </source>
</reference>
<gene>
    <name evidence="2" type="ORF">I6H47_06475</name>
</gene>
<keyword evidence="1" id="KW-0175">Coiled coil</keyword>
<accession>A0A7T4A1G9</accession>
<protein>
    <submittedName>
        <fullName evidence="2">Uncharacterized protein</fullName>
    </submittedName>
</protein>